<dbReference type="Gene3D" id="3.90.220.20">
    <property type="entry name" value="DNA methylase specificity domains"/>
    <property type="match status" value="2"/>
</dbReference>
<proteinExistence type="inferred from homology"/>
<name>A0A4R4J1N7_9GAMM</name>
<dbReference type="Pfam" id="PF01420">
    <property type="entry name" value="Methylase_S"/>
    <property type="match status" value="2"/>
</dbReference>
<dbReference type="Gene3D" id="1.10.287.1120">
    <property type="entry name" value="Bipartite methylase S protein"/>
    <property type="match status" value="1"/>
</dbReference>
<dbReference type="PANTHER" id="PTHR30408">
    <property type="entry name" value="TYPE-1 RESTRICTION ENZYME ECOKI SPECIFICITY PROTEIN"/>
    <property type="match status" value="1"/>
</dbReference>
<evidence type="ECO:0000256" key="2">
    <source>
        <dbReference type="ARBA" id="ARBA00022747"/>
    </source>
</evidence>
<dbReference type="EMBL" id="PUJY01000057">
    <property type="protein sequence ID" value="TDB47166.1"/>
    <property type="molecule type" value="Genomic_DNA"/>
</dbReference>
<feature type="domain" description="Type I restriction modification DNA specificity" evidence="4">
    <location>
        <begin position="22"/>
        <end position="200"/>
    </location>
</feature>
<dbReference type="InterPro" id="IPR044946">
    <property type="entry name" value="Restrct_endonuc_typeI_TRD_sf"/>
</dbReference>
<keyword evidence="3" id="KW-0238">DNA-binding</keyword>
<dbReference type="GO" id="GO:0003677">
    <property type="term" value="F:DNA binding"/>
    <property type="evidence" value="ECO:0007669"/>
    <property type="project" value="UniProtKB-KW"/>
</dbReference>
<dbReference type="InterPro" id="IPR000055">
    <property type="entry name" value="Restrct_endonuc_typeI_TRD"/>
</dbReference>
<dbReference type="InterPro" id="IPR052021">
    <property type="entry name" value="Type-I_RS_S_subunit"/>
</dbReference>
<organism evidence="5 6">
    <name type="scientific">Photorhabdus khanii subsp. guanajuatensis</name>
    <dbReference type="NCBI Taxonomy" id="2100166"/>
    <lineage>
        <taxon>Bacteria</taxon>
        <taxon>Pseudomonadati</taxon>
        <taxon>Pseudomonadota</taxon>
        <taxon>Gammaproteobacteria</taxon>
        <taxon>Enterobacterales</taxon>
        <taxon>Morganellaceae</taxon>
        <taxon>Photorhabdus</taxon>
    </lineage>
</organism>
<evidence type="ECO:0000313" key="5">
    <source>
        <dbReference type="EMBL" id="TDB47166.1"/>
    </source>
</evidence>
<evidence type="ECO:0000313" key="6">
    <source>
        <dbReference type="Proteomes" id="UP000295598"/>
    </source>
</evidence>
<keyword evidence="2" id="KW-0680">Restriction system</keyword>
<dbReference type="PANTHER" id="PTHR30408:SF12">
    <property type="entry name" value="TYPE I RESTRICTION ENZYME MJAVIII SPECIFICITY SUBUNIT"/>
    <property type="match status" value="1"/>
</dbReference>
<gene>
    <name evidence="5" type="ORF">C5467_21305</name>
</gene>
<evidence type="ECO:0000256" key="1">
    <source>
        <dbReference type="ARBA" id="ARBA00010923"/>
    </source>
</evidence>
<dbReference type="CDD" id="cd17266">
    <property type="entry name" value="RMtype1_S_Sau1132ORF3780P-TRD2-CR2_like"/>
    <property type="match status" value="1"/>
</dbReference>
<protein>
    <recommendedName>
        <fullName evidence="4">Type I restriction modification DNA specificity domain-containing protein</fullName>
    </recommendedName>
</protein>
<evidence type="ECO:0000256" key="3">
    <source>
        <dbReference type="ARBA" id="ARBA00023125"/>
    </source>
</evidence>
<dbReference type="RefSeq" id="WP_132356061.1">
    <property type="nucleotide sequence ID" value="NZ_CAWOJO010000057.1"/>
</dbReference>
<dbReference type="SUPFAM" id="SSF116734">
    <property type="entry name" value="DNA methylase specificity domain"/>
    <property type="match status" value="2"/>
</dbReference>
<reference evidence="5 6" key="1">
    <citation type="journal article" date="2019" name="Int. J. Syst. Evol. Microbiol.">
        <title>Photorhabdus khanii subsp. guanajuatensis subsp. nov., isolated from Heterorhabditis atacamensis, and Photorhabdus luminescens subsp. mexicana subsp. nov., isolated from Heterorhabditis mexicana entomopathogenic nematodes.</title>
        <authorList>
            <person name="Machado R.A.R."/>
            <person name="Bruno P."/>
            <person name="Arce C.C.M."/>
            <person name="Liechti N."/>
            <person name="Kohler A."/>
            <person name="Bernal J."/>
            <person name="Bruggmann R."/>
            <person name="Turlings T.C.J."/>
        </authorList>
    </citation>
    <scope>NUCLEOTIDE SEQUENCE [LARGE SCALE GENOMIC DNA]</scope>
    <source>
        <strain evidence="5 6">MEX20-17</strain>
    </source>
</reference>
<sequence>MSKEYNKALIPERRFPDFMSDESWKIMSFGEVFSRITTKNVENNTNVLTISAQHGLVSQTEYFKKSVAAKDLTGYYLLKKGDFAYNKSYSKGYPMGAIKPLKLYEQGVVSTLYICFKTKDGFSSDYFEHYFESGALNSEVSKIAQEGGRAHGLLNVSVKEFFRNVRLMVPTLPEQQKIADFLSSFDERIALEEQKLDVLKAHKKGLMQQLFPEASEELPKLRFPEFLNQNGWELKTLGEVCHMQAGKFVRASEIIHESADGLHPCFGGNGLRGYTRTFTHVGKYSLIGRQGALCGNVNLVSGSFHATEHAVVVTPTKNVDTDWLFYMLVNLNLNQYATGQAQPGLSVDNLEKVALCIPCNIKEQQKIAEFLDSIKKLIDDQTEKLSFLKLYKKGMMQQLFPLMEKMGI</sequence>
<evidence type="ECO:0000259" key="4">
    <source>
        <dbReference type="Pfam" id="PF01420"/>
    </source>
</evidence>
<dbReference type="Proteomes" id="UP000295598">
    <property type="component" value="Unassembled WGS sequence"/>
</dbReference>
<feature type="domain" description="Type I restriction modification DNA specificity" evidence="4">
    <location>
        <begin position="231"/>
        <end position="379"/>
    </location>
</feature>
<accession>A0A4R4J1N7</accession>
<dbReference type="AlphaFoldDB" id="A0A4R4J1N7"/>
<comment type="caution">
    <text evidence="5">The sequence shown here is derived from an EMBL/GenBank/DDBJ whole genome shotgun (WGS) entry which is preliminary data.</text>
</comment>
<dbReference type="GO" id="GO:0009307">
    <property type="term" value="P:DNA restriction-modification system"/>
    <property type="evidence" value="ECO:0007669"/>
    <property type="project" value="UniProtKB-KW"/>
</dbReference>
<comment type="similarity">
    <text evidence="1">Belongs to the type-I restriction system S methylase family.</text>
</comment>